<sequence>MRTHNTYCVAHAVLRCWRYRGRVENRAGTYRLVPLLTREAVEEPGPEVVMRATARMKSTGAQTGAQTNRT</sequence>
<accession>A0A561TU89</accession>
<evidence type="ECO:0000313" key="2">
    <source>
        <dbReference type="Proteomes" id="UP000318186"/>
    </source>
</evidence>
<name>A0A561TU89_9ACTN</name>
<evidence type="ECO:0000313" key="1">
    <source>
        <dbReference type="EMBL" id="TWF90675.1"/>
    </source>
</evidence>
<comment type="caution">
    <text evidence="1">The sequence shown here is derived from an EMBL/GenBank/DDBJ whole genome shotgun (WGS) entry which is preliminary data.</text>
</comment>
<gene>
    <name evidence="1" type="ORF">FHX80_1391</name>
</gene>
<dbReference type="EMBL" id="VIWW01000003">
    <property type="protein sequence ID" value="TWF90675.1"/>
    <property type="molecule type" value="Genomic_DNA"/>
</dbReference>
<dbReference type="AlphaFoldDB" id="A0A561TU89"/>
<protein>
    <submittedName>
        <fullName evidence="1">Uncharacterized protein</fullName>
    </submittedName>
</protein>
<dbReference type="Proteomes" id="UP000318186">
    <property type="component" value="Unassembled WGS sequence"/>
</dbReference>
<reference evidence="1 2" key="1">
    <citation type="submission" date="2019-06" db="EMBL/GenBank/DDBJ databases">
        <title>Sequencing the genomes of 1000 actinobacteria strains.</title>
        <authorList>
            <person name="Klenk H.-P."/>
        </authorList>
    </citation>
    <scope>NUCLEOTIDE SEQUENCE [LARGE SCALE GENOMIC DNA]</scope>
    <source>
        <strain evidence="1 2">DSM 42059</strain>
    </source>
</reference>
<organism evidence="1 2">
    <name type="scientific">Streptomyces brevispora</name>
    <dbReference type="NCBI Taxonomy" id="887462"/>
    <lineage>
        <taxon>Bacteria</taxon>
        <taxon>Bacillati</taxon>
        <taxon>Actinomycetota</taxon>
        <taxon>Actinomycetes</taxon>
        <taxon>Kitasatosporales</taxon>
        <taxon>Streptomycetaceae</taxon>
        <taxon>Streptomyces</taxon>
    </lineage>
</organism>
<proteinExistence type="predicted"/>